<dbReference type="Pfam" id="PF08447">
    <property type="entry name" value="PAS_3"/>
    <property type="match status" value="1"/>
</dbReference>
<feature type="domain" description="PAC" evidence="5">
    <location>
        <begin position="208"/>
        <end position="260"/>
    </location>
</feature>
<dbReference type="PANTHER" id="PTHR44757">
    <property type="entry name" value="DIGUANYLATE CYCLASE DGCP"/>
    <property type="match status" value="1"/>
</dbReference>
<comment type="cofactor">
    <cofactor evidence="1">
        <name>Mg(2+)</name>
        <dbReference type="ChEBI" id="CHEBI:18420"/>
    </cofactor>
</comment>
<accession>A0A1H1WY22</accession>
<evidence type="ECO:0000256" key="1">
    <source>
        <dbReference type="ARBA" id="ARBA00001946"/>
    </source>
</evidence>
<evidence type="ECO:0000259" key="6">
    <source>
        <dbReference type="PROSITE" id="PS50887"/>
    </source>
</evidence>
<dbReference type="InterPro" id="IPR029787">
    <property type="entry name" value="Nucleotide_cyclase"/>
</dbReference>
<evidence type="ECO:0000256" key="3">
    <source>
        <dbReference type="SAM" id="MobiDB-lite"/>
    </source>
</evidence>
<reference evidence="8" key="1">
    <citation type="submission" date="2016-10" db="EMBL/GenBank/DDBJ databases">
        <authorList>
            <person name="de Groot N.N."/>
        </authorList>
    </citation>
    <scope>NUCLEOTIDE SEQUENCE [LARGE SCALE GENOMIC DNA]</scope>
    <source>
        <strain evidence="8">JCM 14963</strain>
    </source>
</reference>
<dbReference type="NCBIfam" id="TIGR00229">
    <property type="entry name" value="sensory_box"/>
    <property type="match status" value="1"/>
</dbReference>
<dbReference type="RefSeq" id="WP_092287985.1">
    <property type="nucleotide sequence ID" value="NZ_BAABWD010000002.1"/>
</dbReference>
<dbReference type="Gene3D" id="2.10.70.100">
    <property type="match status" value="1"/>
</dbReference>
<feature type="region of interest" description="Disordered" evidence="3">
    <location>
        <begin position="431"/>
        <end position="450"/>
    </location>
</feature>
<evidence type="ECO:0000259" key="5">
    <source>
        <dbReference type="PROSITE" id="PS50113"/>
    </source>
</evidence>
<dbReference type="InterPro" id="IPR035965">
    <property type="entry name" value="PAS-like_dom_sf"/>
</dbReference>
<evidence type="ECO:0000259" key="4">
    <source>
        <dbReference type="PROSITE" id="PS50112"/>
    </source>
</evidence>
<keyword evidence="10" id="KW-1185">Reference proteome</keyword>
<dbReference type="InterPro" id="IPR000014">
    <property type="entry name" value="PAS"/>
</dbReference>
<feature type="domain" description="GGDEF" evidence="6">
    <location>
        <begin position="292"/>
        <end position="429"/>
    </location>
</feature>
<dbReference type="SMART" id="SM00267">
    <property type="entry name" value="GGDEF"/>
    <property type="match status" value="1"/>
</dbReference>
<dbReference type="SUPFAM" id="SSF55785">
    <property type="entry name" value="PYP-like sensor domain (PAS domain)"/>
    <property type="match status" value="2"/>
</dbReference>
<dbReference type="STRING" id="472181.SAMN05216271_3368"/>
<comment type="subcellular location">
    <subcellularLocation>
        <location evidence="2">Cell inner membrane</location>
    </subcellularLocation>
</comment>
<evidence type="ECO:0000313" key="7">
    <source>
        <dbReference type="EMBL" id="GAA6132021.1"/>
    </source>
</evidence>
<dbReference type="Pfam" id="PF13188">
    <property type="entry name" value="PAS_8"/>
    <property type="match status" value="1"/>
</dbReference>
<dbReference type="SMART" id="SM00091">
    <property type="entry name" value="PAS"/>
    <property type="match status" value="2"/>
</dbReference>
<name>A0A1H1WY22_9GAMM</name>
<dbReference type="Gene3D" id="3.30.450.20">
    <property type="entry name" value="PAS domain"/>
    <property type="match status" value="2"/>
</dbReference>
<dbReference type="Gene3D" id="3.30.70.270">
    <property type="match status" value="1"/>
</dbReference>
<dbReference type="EMBL" id="BAABWD010000002">
    <property type="protein sequence ID" value="GAA6132021.1"/>
    <property type="molecule type" value="Genomic_DNA"/>
</dbReference>
<reference evidence="7 10" key="3">
    <citation type="submission" date="2024-04" db="EMBL/GenBank/DDBJ databases">
        <title>Draft genome sequence of Halopseudomonas sabulinigri NBRC 116187.</title>
        <authorList>
            <person name="Miyakawa T."/>
            <person name="Kusuya Y."/>
            <person name="Miura T."/>
        </authorList>
    </citation>
    <scope>NUCLEOTIDE SEQUENCE [LARGE SCALE GENOMIC DNA]</scope>
    <source>
        <strain evidence="7 10">4NH20-0042</strain>
    </source>
</reference>
<evidence type="ECO:0000313" key="9">
    <source>
        <dbReference type="Proteomes" id="UP000243413"/>
    </source>
</evidence>
<feature type="domain" description="PAS" evidence="4">
    <location>
        <begin position="26"/>
        <end position="70"/>
    </location>
</feature>
<organism evidence="8 9">
    <name type="scientific">Halopseudomonas sabulinigri</name>
    <dbReference type="NCBI Taxonomy" id="472181"/>
    <lineage>
        <taxon>Bacteria</taxon>
        <taxon>Pseudomonadati</taxon>
        <taxon>Pseudomonadota</taxon>
        <taxon>Gammaproteobacteria</taxon>
        <taxon>Pseudomonadales</taxon>
        <taxon>Pseudomonadaceae</taxon>
        <taxon>Halopseudomonas</taxon>
    </lineage>
</organism>
<dbReference type="GO" id="GO:0005886">
    <property type="term" value="C:plasma membrane"/>
    <property type="evidence" value="ECO:0007669"/>
    <property type="project" value="UniProtKB-SubCell"/>
</dbReference>
<dbReference type="InterPro" id="IPR000700">
    <property type="entry name" value="PAS-assoc_C"/>
</dbReference>
<sequence>MDLFLIAAAILAALVSAGWLLHARRQLKRYRTLLDMSPNGMLMLDAKRNIIWHNPAAAKLLNCPRKQLTGSPLSRWLPMLNAMPEPLQRQETLAQNAKGERQQVDITRLPDVARRTAVVLIHPDPAHQSSNEAMERLKRSQYFAQIGTWDWDIGTDRLYWSEAIYGMFGYQPGEITPSYQLFCDSVHPDDQERVREGERRCIETGQNHDEEYRVVWPDGSVHWLRETGNVISNAQGQPFKMMGVVRDITEDKRSTRALEQLAHHDALTGLPNRVVLEQQLQQALTLARRQDSRVALVFIDLNNFKYINDQHGHATGDQVLVAVAERLRNALRTSDMVARLGGDEFVVLMEGLSQQHRLNDEAHAICEKLFTELATPVLLDGRQHRIGASLGVAVFPDHALTLDKLIHAADLAMYAAKRSGNNQYRLASDLTTHAHAPTPEVSRAAGGQSE</sequence>
<dbReference type="AlphaFoldDB" id="A0A1H1WY22"/>
<dbReference type="CDD" id="cd01949">
    <property type="entry name" value="GGDEF"/>
    <property type="match status" value="1"/>
</dbReference>
<dbReference type="FunFam" id="3.30.70.270:FF:000001">
    <property type="entry name" value="Diguanylate cyclase domain protein"/>
    <property type="match status" value="1"/>
</dbReference>
<dbReference type="PROSITE" id="PS50112">
    <property type="entry name" value="PAS"/>
    <property type="match status" value="2"/>
</dbReference>
<reference evidence="9" key="2">
    <citation type="submission" date="2016-10" db="EMBL/GenBank/DDBJ databases">
        <authorList>
            <person name="Varghese N."/>
            <person name="Submissions S."/>
        </authorList>
    </citation>
    <scope>NUCLEOTIDE SEQUENCE [LARGE SCALE GENOMIC DNA]</scope>
    <source>
        <strain evidence="9">JCM 14963</strain>
    </source>
</reference>
<dbReference type="PROSITE" id="PS50113">
    <property type="entry name" value="PAC"/>
    <property type="match status" value="1"/>
</dbReference>
<dbReference type="OrthoDB" id="9812260at2"/>
<dbReference type="CDD" id="cd00130">
    <property type="entry name" value="PAS"/>
    <property type="match status" value="2"/>
</dbReference>
<dbReference type="InterPro" id="IPR043128">
    <property type="entry name" value="Rev_trsase/Diguanyl_cyclase"/>
</dbReference>
<dbReference type="InterPro" id="IPR001610">
    <property type="entry name" value="PAC"/>
</dbReference>
<dbReference type="InterPro" id="IPR000160">
    <property type="entry name" value="GGDEF_dom"/>
</dbReference>
<gene>
    <name evidence="7" type="ORF">NBRC116187_23810</name>
    <name evidence="8" type="ORF">SAMN05216271_3368</name>
</gene>
<dbReference type="Pfam" id="PF00990">
    <property type="entry name" value="GGDEF"/>
    <property type="match status" value="1"/>
</dbReference>
<dbReference type="PROSITE" id="PS50887">
    <property type="entry name" value="GGDEF"/>
    <property type="match status" value="1"/>
</dbReference>
<dbReference type="GO" id="GO:0003824">
    <property type="term" value="F:catalytic activity"/>
    <property type="evidence" value="ECO:0007669"/>
    <property type="project" value="UniProtKB-ARBA"/>
</dbReference>
<feature type="domain" description="PAS" evidence="4">
    <location>
        <begin position="158"/>
        <end position="205"/>
    </location>
</feature>
<evidence type="ECO:0000256" key="2">
    <source>
        <dbReference type="ARBA" id="ARBA00004533"/>
    </source>
</evidence>
<proteinExistence type="predicted"/>
<protein>
    <submittedName>
        <fullName evidence="7 8">Diguanylate cyclase</fullName>
    </submittedName>
</protein>
<dbReference type="EMBL" id="LT629763">
    <property type="protein sequence ID" value="SDT01872.1"/>
    <property type="molecule type" value="Genomic_DNA"/>
</dbReference>
<dbReference type="InterPro" id="IPR013655">
    <property type="entry name" value="PAS_fold_3"/>
</dbReference>
<dbReference type="PANTHER" id="PTHR44757:SF2">
    <property type="entry name" value="BIOFILM ARCHITECTURE MAINTENANCE PROTEIN MBAA"/>
    <property type="match status" value="1"/>
</dbReference>
<evidence type="ECO:0000313" key="10">
    <source>
        <dbReference type="Proteomes" id="UP001486808"/>
    </source>
</evidence>
<dbReference type="Proteomes" id="UP000243413">
    <property type="component" value="Chromosome I"/>
</dbReference>
<dbReference type="NCBIfam" id="TIGR00254">
    <property type="entry name" value="GGDEF"/>
    <property type="match status" value="1"/>
</dbReference>
<evidence type="ECO:0000313" key="8">
    <source>
        <dbReference type="EMBL" id="SDT01872.1"/>
    </source>
</evidence>
<dbReference type="Proteomes" id="UP001486808">
    <property type="component" value="Unassembled WGS sequence"/>
</dbReference>
<dbReference type="SUPFAM" id="SSF55073">
    <property type="entry name" value="Nucleotide cyclase"/>
    <property type="match status" value="1"/>
</dbReference>
<dbReference type="SMART" id="SM00086">
    <property type="entry name" value="PAC"/>
    <property type="match status" value="1"/>
</dbReference>
<dbReference type="InterPro" id="IPR052155">
    <property type="entry name" value="Biofilm_reg_signaling"/>
</dbReference>